<name>A0A165RVZ1_LACPN</name>
<accession>A0A165RVZ1</accession>
<feature type="compositionally biased region" description="Polar residues" evidence="1">
    <location>
        <begin position="576"/>
        <end position="585"/>
    </location>
</feature>
<feature type="transmembrane region" description="Helical" evidence="2">
    <location>
        <begin position="195"/>
        <end position="215"/>
    </location>
</feature>
<feature type="transmembrane region" description="Helical" evidence="2">
    <location>
        <begin position="256"/>
        <end position="277"/>
    </location>
</feature>
<organism evidence="3 4">
    <name type="scientific">Lactiplantibacillus plantarum</name>
    <name type="common">Lactobacillus plantarum</name>
    <dbReference type="NCBI Taxonomy" id="1590"/>
    <lineage>
        <taxon>Bacteria</taxon>
        <taxon>Bacillati</taxon>
        <taxon>Bacillota</taxon>
        <taxon>Bacilli</taxon>
        <taxon>Lactobacillales</taxon>
        <taxon>Lactobacillaceae</taxon>
        <taxon>Lactiplantibacillus</taxon>
    </lineage>
</organism>
<feature type="compositionally biased region" description="Basic and acidic residues" evidence="1">
    <location>
        <begin position="561"/>
        <end position="575"/>
    </location>
</feature>
<sequence>MTTITKWLIGLFWNQSVIGKWLTMNKVTGPIFAIQSQSDITSNKGLENIISSHPLELIYPSNSLLQINSGGNSMMADIIGGLLPLFYTMAATLMVFMIMFTAIKGMKAGATSDPRGTADFKKEIILQLVVAAFLASAPNMINLLLQMCGNLVLILKDIMLNIPISKSETMLDSALSLGYDAKTIDNLFNSSVSGGVFWTLVYFLTTFGLTIWIKFEYFLRGFAFLVAVVLSPIFIAGLAFPARAVRSKTMAFFTDLLGIIFIQPIHALVIFMMTVMLQTVNVTGMLAAKELVKSANYKVKAHAILNQDGTWHWYDAFLHPAKTVETFWHTGQSIYYEGAYFAGKLFGSSHSKMTAKDVKNLNSADNLGVYHLEGEITGFLILIMFQPLAKIIAGWFGINTNFLDSLRSHVAKTGMTAAAIAGTAAVTAATGTAAVLGGGGAAAGATAKMGASQLGQLGSSKFVKGMNPFQQANLRTGSTSKAMKAGQLAGVWGKASGQVAGGLMAAGGDGNPFTMMLASQGAGTIAGGVASILGLGSAELAKMGLRKHDPKKHTAAQHQQAKAEAKTSKTADRNTNKLLNDNNAGDTKAAQAFVDKQIGTGHQANLSNEAKDADSKDLATARKERKQGDLEDPEGFVTAGESGNLAAKALGQFQNGRDYDQRQKHSLDNQPQFRNDPQAMKDKRWGIKRKDRKYVQDKAAAVGFNLQHYDDQQAANYRNEALSQNPDLSDNQINSAFDKIKRSPEYFEKRNAAMDNMQSAMTSQVQQASEMLGASTTSKTMPVDTDAVMAAGEKAVSTFDQQQRSNFIARAGGDVAAGNADFEAFKDTPTYAKAIESVQSAAQKDAFVNSNGVVTDHVDQADNPAFNNSRVNKRRLVQQVRSNMLANHATPAMASAVSDSINQAEAAPLVATLSNGNKIFNNELGDQLNSQWSGEATTPNNSFGTLSTPKPDTDDAGYQAYYQQALNNDANFGTNSILQSELNRNQTISDLASSLGPNAQATLIRAADQVNPFTQAAEKNVMEVGQLANAVNRNSKGEIAPHALQLVTDNNHARIVATLANGTKRTVSHFGTGLSSLKGGQEVIQDLDLNNGYLSPKVDRQTHQASLPYISDLTGGRHPIDYTPDYDINSLMSLNSGQGAVGNPLFTLPESPANGKVDSGEFYLDDLLATNKYSNFALEGNRSKSFISAVNNATGQTVRVSPIRAGFGNLDNGLNFSQPLSASGGEISIKPESPTLLTTNGQPYSNKMRDLVNRIMDSAAKGTDGYNIDGYIRPSKPNERNYYADHHNNQSITNLEL</sequence>
<dbReference type="Proteomes" id="UP000076882">
    <property type="component" value="Unassembled WGS sequence"/>
</dbReference>
<reference evidence="3 4" key="1">
    <citation type="submission" date="2016-03" db="EMBL/GenBank/DDBJ databases">
        <title>Comparative genomics of 54 Lactobacillus plantarum strains reveals genomic uncoupling from niche constraints.</title>
        <authorList>
            <person name="Martino M.E."/>
        </authorList>
    </citation>
    <scope>NUCLEOTIDE SEQUENCE [LARGE SCALE GENOMIC DNA]</scope>
    <source>
        <strain evidence="3 4">19.1</strain>
    </source>
</reference>
<feature type="region of interest" description="Disordered" evidence="1">
    <location>
        <begin position="930"/>
        <end position="950"/>
    </location>
</feature>
<keyword evidence="2" id="KW-0472">Membrane</keyword>
<feature type="transmembrane region" description="Helical" evidence="2">
    <location>
        <begin position="78"/>
        <end position="103"/>
    </location>
</feature>
<proteinExistence type="predicted"/>
<feature type="region of interest" description="Disordered" evidence="1">
    <location>
        <begin position="601"/>
        <end position="639"/>
    </location>
</feature>
<feature type="transmembrane region" description="Helical" evidence="2">
    <location>
        <begin position="124"/>
        <end position="145"/>
    </location>
</feature>
<dbReference type="EMBL" id="LUXM01000024">
    <property type="protein sequence ID" value="KZU95943.1"/>
    <property type="molecule type" value="Genomic_DNA"/>
</dbReference>
<evidence type="ECO:0000313" key="3">
    <source>
        <dbReference type="EMBL" id="KZU95943.1"/>
    </source>
</evidence>
<evidence type="ECO:0000313" key="4">
    <source>
        <dbReference type="Proteomes" id="UP000076882"/>
    </source>
</evidence>
<keyword evidence="2" id="KW-1133">Transmembrane helix</keyword>
<dbReference type="PATRIC" id="fig|1590.201.peg.1002"/>
<comment type="caution">
    <text evidence="3">The sequence shown here is derived from an EMBL/GenBank/DDBJ whole genome shotgun (WGS) entry which is preliminary data.</text>
</comment>
<keyword evidence="2" id="KW-0812">Transmembrane</keyword>
<gene>
    <name evidence="3" type="ORF">Lp19_1222</name>
</gene>
<feature type="transmembrane region" description="Helical" evidence="2">
    <location>
        <begin position="379"/>
        <end position="398"/>
    </location>
</feature>
<feature type="region of interest" description="Disordered" evidence="1">
    <location>
        <begin position="545"/>
        <end position="586"/>
    </location>
</feature>
<feature type="transmembrane region" description="Helical" evidence="2">
    <location>
        <begin position="222"/>
        <end position="244"/>
    </location>
</feature>
<protein>
    <submittedName>
        <fullName evidence="3">Uncharacterized protein</fullName>
    </submittedName>
</protein>
<evidence type="ECO:0000256" key="1">
    <source>
        <dbReference type="SAM" id="MobiDB-lite"/>
    </source>
</evidence>
<evidence type="ECO:0000256" key="2">
    <source>
        <dbReference type="SAM" id="Phobius"/>
    </source>
</evidence>
<feature type="compositionally biased region" description="Basic and acidic residues" evidence="1">
    <location>
        <begin position="609"/>
        <end position="629"/>
    </location>
</feature>
<feature type="compositionally biased region" description="Basic residues" evidence="1">
    <location>
        <begin position="545"/>
        <end position="555"/>
    </location>
</feature>